<dbReference type="SUPFAM" id="SSF88874">
    <property type="entry name" value="Receptor-binding domain of short tail fibre protein gp12"/>
    <property type="match status" value="1"/>
</dbReference>
<evidence type="ECO:0000313" key="3">
    <source>
        <dbReference type="Proteomes" id="UP001501581"/>
    </source>
</evidence>
<dbReference type="InterPro" id="IPR037053">
    <property type="entry name" value="Phage_tail_collar_dom_sf"/>
</dbReference>
<evidence type="ECO:0000313" key="2">
    <source>
        <dbReference type="EMBL" id="GAA1113696.1"/>
    </source>
</evidence>
<organism evidence="2 3">
    <name type="scientific">Nocardioides dubius</name>
    <dbReference type="NCBI Taxonomy" id="317019"/>
    <lineage>
        <taxon>Bacteria</taxon>
        <taxon>Bacillati</taxon>
        <taxon>Actinomycetota</taxon>
        <taxon>Actinomycetes</taxon>
        <taxon>Propionibacteriales</taxon>
        <taxon>Nocardioidaceae</taxon>
        <taxon>Nocardioides</taxon>
    </lineage>
</organism>
<dbReference type="Pfam" id="PF07484">
    <property type="entry name" value="Collar"/>
    <property type="match status" value="1"/>
</dbReference>
<dbReference type="InterPro" id="IPR011083">
    <property type="entry name" value="Phage_tail_collar_dom"/>
</dbReference>
<keyword evidence="3" id="KW-1185">Reference proteome</keyword>
<dbReference type="RefSeq" id="WP_343996664.1">
    <property type="nucleotide sequence ID" value="NZ_BAAALG010000017.1"/>
</dbReference>
<dbReference type="Proteomes" id="UP001501581">
    <property type="component" value="Unassembled WGS sequence"/>
</dbReference>
<comment type="caution">
    <text evidence="2">The sequence shown here is derived from an EMBL/GenBank/DDBJ whole genome shotgun (WGS) entry which is preliminary data.</text>
</comment>
<gene>
    <name evidence="2" type="ORF">GCM10009668_39770</name>
</gene>
<sequence length="165" mass="17333">MSEPFLGEIRLMSFAYPPKNWALCNGQILSIAQNTALFSLLGTTYGGNGQTTFALPELRGRVPLGWGDGFDLGQTGGETAHTITLAEMPTHVHQLTASTARASSAAPAGNLLAAAKAGYRPPGSVVALRADALTNVGGTQPHENRQPFLTMSFCIAMAGIYPSRD</sequence>
<dbReference type="Gene3D" id="3.90.1340.10">
    <property type="entry name" value="Phage tail collar domain"/>
    <property type="match status" value="1"/>
</dbReference>
<protein>
    <submittedName>
        <fullName evidence="2">Tail fiber protein</fullName>
    </submittedName>
</protein>
<name>A0ABP4EP06_9ACTN</name>
<evidence type="ECO:0000259" key="1">
    <source>
        <dbReference type="Pfam" id="PF07484"/>
    </source>
</evidence>
<dbReference type="EMBL" id="BAAALG010000017">
    <property type="protein sequence ID" value="GAA1113696.1"/>
    <property type="molecule type" value="Genomic_DNA"/>
</dbReference>
<feature type="domain" description="Phage tail collar" evidence="1">
    <location>
        <begin position="7"/>
        <end position="63"/>
    </location>
</feature>
<proteinExistence type="predicted"/>
<reference evidence="3" key="1">
    <citation type="journal article" date="2019" name="Int. J. Syst. Evol. Microbiol.">
        <title>The Global Catalogue of Microorganisms (GCM) 10K type strain sequencing project: providing services to taxonomists for standard genome sequencing and annotation.</title>
        <authorList>
            <consortium name="The Broad Institute Genomics Platform"/>
            <consortium name="The Broad Institute Genome Sequencing Center for Infectious Disease"/>
            <person name="Wu L."/>
            <person name="Ma J."/>
        </authorList>
    </citation>
    <scope>NUCLEOTIDE SEQUENCE [LARGE SCALE GENOMIC DNA]</scope>
    <source>
        <strain evidence="3">JCM 13008</strain>
    </source>
</reference>
<accession>A0ABP4EP06</accession>